<dbReference type="Proteomes" id="UP000001364">
    <property type="component" value="Chromosome"/>
</dbReference>
<dbReference type="InterPro" id="IPR029058">
    <property type="entry name" value="AB_hydrolase_fold"/>
</dbReference>
<dbReference type="OrthoDB" id="128799at2"/>
<dbReference type="KEGG" id="ccs:CCNA_03839"/>
<dbReference type="PhylomeDB" id="A0A0H3CEH6"/>
<protein>
    <submittedName>
        <fullName evidence="4">Acylamino-acid-releasing enzyme</fullName>
        <ecNumber evidence="4">3.4.19.1</ecNumber>
    </submittedName>
</protein>
<dbReference type="PATRIC" id="fig|565050.3.peg.3744"/>
<feature type="domain" description="Peptidase S9 prolyl oligopeptidase catalytic" evidence="3">
    <location>
        <begin position="457"/>
        <end position="664"/>
    </location>
</feature>
<dbReference type="PANTHER" id="PTHR42776:SF27">
    <property type="entry name" value="DIPEPTIDYL PEPTIDASE FAMILY MEMBER 6"/>
    <property type="match status" value="1"/>
</dbReference>
<accession>A0A0H3CEH6</accession>
<dbReference type="Pfam" id="PF00326">
    <property type="entry name" value="Peptidase_S9"/>
    <property type="match status" value="1"/>
</dbReference>
<sequence>MLSRRAIVASGVFAPALASFSIARAQASPHTIEELSAPPVDRDAALSPNGKFIALASTRRIDENKDDSSITIIPADNPEKTLTVLPLGDRDIANVTWASDRRLLITLVIPLRRGGPSIGTRLASTSDPDERPKARRVLAIDMDGKNSVMLFGNDQMLREVPDLGDIVDLLPDDPDHILVKAANFSAGIYCLYKVNILTGEPELFERGTLKTRRWLTQAGVPVVRYDYNDRGTVQTIYVRAPGEAAWRFFRKLRGDQQSKAEFEFIGAAPQPGVILALAPQGDDGALALREFDLRTLALGKTLASKPNRDAEWVLRSRKGELMGVAFIEDRLTYQFTDPRMESVYRGLNRYLGDVCNIRIFDISDDGMRFLARVTGPREPGTLYFYDRVTKRFDGIGQAYPTLTPERLAPMETLSVRTRDGATITAYLTIPLAPGPRPLVVFPHGGPELRDHYDYQTFVQVLAAQGWLVLQPNFRGSGGYGKAFADAGRKRWGDRMQEDLEDAVAHVLASGRADPKRVAIAGASYGGYAALQGAVRNPDLYKAVVSIAGDCDLVESIAFSRMQDGPDSPSYLYWLETIGDPAKDRDMLRAASPALHAEKVRAPVLLIHGLEDVIVAPKQSRIMQSALKSAGKSVELIELKDVGHRDLREEHWNLVYSRTVQHIAKALA</sequence>
<dbReference type="Gene3D" id="3.40.50.1820">
    <property type="entry name" value="alpha/beta hydrolase"/>
    <property type="match status" value="1"/>
</dbReference>
<evidence type="ECO:0000256" key="1">
    <source>
        <dbReference type="ARBA" id="ARBA00022801"/>
    </source>
</evidence>
<dbReference type="AlphaFoldDB" id="A0A0H3CEH6"/>
<dbReference type="SUPFAM" id="SSF82171">
    <property type="entry name" value="DPP6 N-terminal domain-like"/>
    <property type="match status" value="1"/>
</dbReference>
<reference evidence="4 5" key="1">
    <citation type="journal article" date="2010" name="J. Bacteriol.">
        <title>The genetic basis of laboratory adaptation in Caulobacter crescentus.</title>
        <authorList>
            <person name="Marks M.E."/>
            <person name="Castro-Rojas C.M."/>
            <person name="Teiling C."/>
            <person name="Du L."/>
            <person name="Kapatral V."/>
            <person name="Walunas T.L."/>
            <person name="Crosson S."/>
        </authorList>
    </citation>
    <scope>NUCLEOTIDE SEQUENCE [LARGE SCALE GENOMIC DNA]</scope>
    <source>
        <strain evidence="5">NA1000 / CB15N</strain>
    </source>
</reference>
<dbReference type="RefSeq" id="YP_002519212.1">
    <property type="nucleotide sequence ID" value="NC_011916.1"/>
</dbReference>
<dbReference type="EC" id="3.4.19.1" evidence="4"/>
<keyword evidence="1 4" id="KW-0378">Hydrolase</keyword>
<gene>
    <name evidence="4" type="ordered locus">CCNA_03839</name>
</gene>
<dbReference type="InterPro" id="IPR001375">
    <property type="entry name" value="Peptidase_S9_cat"/>
</dbReference>
<dbReference type="PANTHER" id="PTHR42776">
    <property type="entry name" value="SERINE PEPTIDASE S9 FAMILY MEMBER"/>
    <property type="match status" value="1"/>
</dbReference>
<dbReference type="SUPFAM" id="SSF53474">
    <property type="entry name" value="alpha/beta-Hydrolases"/>
    <property type="match status" value="1"/>
</dbReference>
<organism evidence="4 5">
    <name type="scientific">Caulobacter vibrioides (strain NA1000 / CB15N)</name>
    <name type="common">Caulobacter crescentus</name>
    <dbReference type="NCBI Taxonomy" id="565050"/>
    <lineage>
        <taxon>Bacteria</taxon>
        <taxon>Pseudomonadati</taxon>
        <taxon>Pseudomonadota</taxon>
        <taxon>Alphaproteobacteria</taxon>
        <taxon>Caulobacterales</taxon>
        <taxon>Caulobacteraceae</taxon>
        <taxon>Caulobacter</taxon>
    </lineage>
</organism>
<dbReference type="EMBL" id="CP001340">
    <property type="protein sequence ID" value="ACL97304.1"/>
    <property type="molecule type" value="Genomic_DNA"/>
</dbReference>
<feature type="signal peptide" evidence="2">
    <location>
        <begin position="1"/>
        <end position="27"/>
    </location>
</feature>
<evidence type="ECO:0000313" key="4">
    <source>
        <dbReference type="EMBL" id="ACL97304.1"/>
    </source>
</evidence>
<dbReference type="HOGENOM" id="CLU_008615_3_1_5"/>
<dbReference type="GO" id="GO:0006508">
    <property type="term" value="P:proteolysis"/>
    <property type="evidence" value="ECO:0007669"/>
    <property type="project" value="InterPro"/>
</dbReference>
<feature type="chain" id="PRO_5002606074" evidence="2">
    <location>
        <begin position="28"/>
        <end position="667"/>
    </location>
</feature>
<dbReference type="GeneID" id="7332687"/>
<dbReference type="RefSeq" id="WP_010921550.1">
    <property type="nucleotide sequence ID" value="NC_011916.1"/>
</dbReference>
<dbReference type="GO" id="GO:0004252">
    <property type="term" value="F:serine-type endopeptidase activity"/>
    <property type="evidence" value="ECO:0007669"/>
    <property type="project" value="TreeGrafter"/>
</dbReference>
<dbReference type="GO" id="GO:0008242">
    <property type="term" value="F:omega peptidase activity"/>
    <property type="evidence" value="ECO:0007669"/>
    <property type="project" value="UniProtKB-EC"/>
</dbReference>
<keyword evidence="2" id="KW-0732">Signal</keyword>
<evidence type="ECO:0000313" key="5">
    <source>
        <dbReference type="Proteomes" id="UP000001364"/>
    </source>
</evidence>
<proteinExistence type="predicted"/>
<evidence type="ECO:0000256" key="2">
    <source>
        <dbReference type="SAM" id="SignalP"/>
    </source>
</evidence>
<dbReference type="SMR" id="A0A0H3CEH6"/>
<name>A0A0H3CEH6_CAUVN</name>
<evidence type="ECO:0000259" key="3">
    <source>
        <dbReference type="Pfam" id="PF00326"/>
    </source>
</evidence>
<keyword evidence="5" id="KW-1185">Reference proteome</keyword>